<dbReference type="RefSeq" id="WP_306958909.1">
    <property type="nucleotide sequence ID" value="NZ_JAUSRG010000001.1"/>
</dbReference>
<keyword evidence="1" id="KW-0812">Transmembrane</keyword>
<keyword evidence="1" id="KW-0472">Membrane</keyword>
<feature type="transmembrane region" description="Helical" evidence="1">
    <location>
        <begin position="89"/>
        <end position="109"/>
    </location>
</feature>
<evidence type="ECO:0000313" key="2">
    <source>
        <dbReference type="EMBL" id="MDP9903293.1"/>
    </source>
</evidence>
<dbReference type="EMBL" id="JAUSTF010000002">
    <property type="protein sequence ID" value="MDQ0180054.1"/>
    <property type="molecule type" value="Genomic_DNA"/>
</dbReference>
<keyword evidence="1" id="KW-1133">Transmembrane helix</keyword>
<dbReference type="InterPro" id="IPR029058">
    <property type="entry name" value="AB_hydrolase_fold"/>
</dbReference>
<dbReference type="GO" id="GO:0004806">
    <property type="term" value="F:triacylglycerol lipase activity"/>
    <property type="evidence" value="ECO:0007669"/>
    <property type="project" value="InterPro"/>
</dbReference>
<dbReference type="GO" id="GO:0016042">
    <property type="term" value="P:lipid catabolic process"/>
    <property type="evidence" value="ECO:0007669"/>
    <property type="project" value="InterPro"/>
</dbReference>
<reference evidence="2 4" key="1">
    <citation type="submission" date="2023-07" db="EMBL/GenBank/DDBJ databases">
        <title>Sorghum-associated microbial communities from plants grown in Nebraska, USA.</title>
        <authorList>
            <person name="Schachtman D."/>
        </authorList>
    </citation>
    <scope>NUCLEOTIDE SEQUENCE</scope>
    <source>
        <strain evidence="2">DS1006</strain>
        <strain evidence="3 4">DS1016</strain>
    </source>
</reference>
<feature type="transmembrane region" description="Helical" evidence="1">
    <location>
        <begin position="28"/>
        <end position="46"/>
    </location>
</feature>
<evidence type="ECO:0000313" key="3">
    <source>
        <dbReference type="EMBL" id="MDQ0180054.1"/>
    </source>
</evidence>
<dbReference type="InterPro" id="IPR005325">
    <property type="entry name" value="DUF308_memb"/>
</dbReference>
<gene>
    <name evidence="2" type="ORF">J2S90_000233</name>
    <name evidence="3" type="ORF">J2S93_001470</name>
</gene>
<feature type="transmembrane region" description="Helical" evidence="1">
    <location>
        <begin position="211"/>
        <end position="232"/>
    </location>
</feature>
<evidence type="ECO:0000313" key="5">
    <source>
        <dbReference type="Proteomes" id="UP001242995"/>
    </source>
</evidence>
<dbReference type="Pfam" id="PF03583">
    <property type="entry name" value="LIP"/>
    <property type="match status" value="1"/>
</dbReference>
<protein>
    <submittedName>
        <fullName evidence="2">Uncharacterized membrane protein HdeD (DUF308 family)/acetyl esterase/lipase</fullName>
    </submittedName>
</protein>
<dbReference type="SUPFAM" id="SSF53474">
    <property type="entry name" value="alpha/beta-Hydrolases"/>
    <property type="match status" value="1"/>
</dbReference>
<dbReference type="InterPro" id="IPR005152">
    <property type="entry name" value="Lipase_secreted"/>
</dbReference>
<evidence type="ECO:0000256" key="1">
    <source>
        <dbReference type="SAM" id="Phobius"/>
    </source>
</evidence>
<comment type="caution">
    <text evidence="2">The sequence shown here is derived from an EMBL/GenBank/DDBJ whole genome shotgun (WGS) entry which is preliminary data.</text>
</comment>
<accession>A0AAW8D5Y6</accession>
<dbReference type="Gene3D" id="3.40.50.1820">
    <property type="entry name" value="alpha/beta hydrolase"/>
    <property type="match status" value="1"/>
</dbReference>
<dbReference type="Gene3D" id="1.10.260.130">
    <property type="match status" value="1"/>
</dbReference>
<keyword evidence="4" id="KW-1185">Reference proteome</keyword>
<dbReference type="EMBL" id="JAUSRG010000001">
    <property type="protein sequence ID" value="MDP9903293.1"/>
    <property type="molecule type" value="Genomic_DNA"/>
</dbReference>
<dbReference type="PANTHER" id="PTHR34853:SF1">
    <property type="entry name" value="LIPASE 5"/>
    <property type="match status" value="1"/>
</dbReference>
<dbReference type="Pfam" id="PF03729">
    <property type="entry name" value="DUF308"/>
    <property type="match status" value="2"/>
</dbReference>
<dbReference type="AlphaFoldDB" id="A0AAW8D5Y6"/>
<sequence>MGESQGTKAGETRYRARALPFLASKWPARVRVLIGVAAIVLGVLLVSRPSSSLQTLTAYTGVSLALSGVGDLLDARGMTGRRPAFESPWVHRVLGGFWICAGILIALWRGLAMDVLIVVVGVSLALSGGLRIVRALRGGTDSRAASALLGVSDIVFSSLVWWWPDVTLLLVAALFGVRTVRFGISQLTQVFQERRQPRPRGAVGGWRAGRWPRLLGAVAALALALGCAGVGVQLRSGSPALEPFYTAPADVPAQPGRLVHSEPFDRAVPTGARAWRILYTTTNTAGSPVVASGLVIVPVASVPGGHKVIAWAHGTTGYARDCAPTLLTDPLGSGAFPSRDAVIANGWAIVSTDYAGMGTSGPQPYIIGEGEGRSVLDSVRAARQLTEAQLNSETVVWGHSQGGHAALWSGQIAPAYAPDVRLDGVVAMAPASDTIGLVRSLPSLKGGSALAAFVIAAYSATYPDVNFNSYVLPSARTMVREMATRCRSNPDEFVSILTALSLDNDQGILAADPAQGPLGAKLRENIPTGHTEAPLLLAQGLADQLIRPDMQSAYVSSLCAAGEHVDYRQFAGRDHLSLVADTSPLMPQLLSWTTDRFAGKPSQASCTRS</sequence>
<proteinExistence type="predicted"/>
<feature type="transmembrane region" description="Helical" evidence="1">
    <location>
        <begin position="115"/>
        <end position="133"/>
    </location>
</feature>
<organism evidence="2 5">
    <name type="scientific">Arthrobacter bambusae</name>
    <dbReference type="NCBI Taxonomy" id="1338426"/>
    <lineage>
        <taxon>Bacteria</taxon>
        <taxon>Bacillati</taxon>
        <taxon>Actinomycetota</taxon>
        <taxon>Actinomycetes</taxon>
        <taxon>Micrococcales</taxon>
        <taxon>Micrococcaceae</taxon>
        <taxon>Arthrobacter</taxon>
    </lineage>
</organism>
<dbReference type="Proteomes" id="UP001242995">
    <property type="component" value="Unassembled WGS sequence"/>
</dbReference>
<dbReference type="Proteomes" id="UP001230951">
    <property type="component" value="Unassembled WGS sequence"/>
</dbReference>
<name>A0AAW8D5Y6_9MICC</name>
<evidence type="ECO:0000313" key="4">
    <source>
        <dbReference type="Proteomes" id="UP001230951"/>
    </source>
</evidence>
<dbReference type="PANTHER" id="PTHR34853">
    <property type="match status" value="1"/>
</dbReference>